<sequence length="86" mass="8801">MLYWIWVLIVGAIIGVLAGVITGRGGSMGFLANIIAGLVGSTLGQAIFGSWGPQMAGMAIVPSVLGAVILVLAISFVTGMFNRKHA</sequence>
<gene>
    <name evidence="9" type="ORF">LABF125_07130</name>
    <name evidence="8" type="ORF">LABF186_08640</name>
</gene>
<comment type="subcellular location">
    <subcellularLocation>
        <location evidence="1">Cell membrane</location>
        <topology evidence="1">Multi-pass membrane protein</topology>
    </subcellularLocation>
</comment>
<keyword evidence="5 7" id="KW-1133">Transmembrane helix</keyword>
<dbReference type="InterPro" id="IPR007341">
    <property type="entry name" value="Transgly_assoc"/>
</dbReference>
<feature type="transmembrane region" description="Helical" evidence="7">
    <location>
        <begin position="30"/>
        <end position="48"/>
    </location>
</feature>
<evidence type="ECO:0000256" key="5">
    <source>
        <dbReference type="ARBA" id="ARBA00022989"/>
    </source>
</evidence>
<keyword evidence="6 7" id="KW-0472">Membrane</keyword>
<dbReference type="AlphaFoldDB" id="A0ABD0C392"/>
<keyword evidence="4 7" id="KW-0812">Transmembrane</keyword>
<evidence type="ECO:0000256" key="2">
    <source>
        <dbReference type="ARBA" id="ARBA00011006"/>
    </source>
</evidence>
<evidence type="ECO:0000256" key="3">
    <source>
        <dbReference type="ARBA" id="ARBA00022475"/>
    </source>
</evidence>
<evidence type="ECO:0000313" key="9">
    <source>
        <dbReference type="EMBL" id="GMM15580.1"/>
    </source>
</evidence>
<evidence type="ECO:0000313" key="11">
    <source>
        <dbReference type="Proteomes" id="UP001346800"/>
    </source>
</evidence>
<evidence type="ECO:0000313" key="8">
    <source>
        <dbReference type="EMBL" id="GMM13749.1"/>
    </source>
</evidence>
<protein>
    <submittedName>
        <fullName evidence="8">GlsB/YeaQ/YmgE family stress response membrane protein</fullName>
    </submittedName>
</protein>
<keyword evidence="10" id="KW-1185">Reference proteome</keyword>
<feature type="transmembrane region" description="Helical" evidence="7">
    <location>
        <begin position="60"/>
        <end position="81"/>
    </location>
</feature>
<dbReference type="Proteomes" id="UP001332503">
    <property type="component" value="Unassembled WGS sequence"/>
</dbReference>
<comment type="caution">
    <text evidence="8">The sequence shown here is derived from an EMBL/GenBank/DDBJ whole genome shotgun (WGS) entry which is preliminary data.</text>
</comment>
<proteinExistence type="inferred from homology"/>
<dbReference type="EMBL" id="BTFQ01000037">
    <property type="protein sequence ID" value="GMM13749.1"/>
    <property type="molecule type" value="Genomic_DNA"/>
</dbReference>
<dbReference type="GO" id="GO:0005886">
    <property type="term" value="C:plasma membrane"/>
    <property type="evidence" value="ECO:0007669"/>
    <property type="project" value="UniProtKB-SubCell"/>
</dbReference>
<keyword evidence="3" id="KW-1003">Cell membrane</keyword>
<reference evidence="8" key="1">
    <citation type="submission" date="2023-06" db="EMBL/GenBank/DDBJ databases">
        <authorList>
            <person name="Tohno M."/>
            <person name="Tanizawa Y."/>
        </authorList>
    </citation>
    <scope>NUCLEOTIDE SEQUENCE</scope>
    <source>
        <strain evidence="9">BF125</strain>
        <strain evidence="8">BF186</strain>
    </source>
</reference>
<organism evidence="8 11">
    <name type="scientific">Lactobacillus amylovorus subsp. animalium</name>
    <dbReference type="NCBI Taxonomy" id="3378536"/>
    <lineage>
        <taxon>Bacteria</taxon>
        <taxon>Bacillati</taxon>
        <taxon>Bacillota</taxon>
        <taxon>Bacilli</taxon>
        <taxon>Lactobacillales</taxon>
        <taxon>Lactobacillaceae</taxon>
        <taxon>Lactobacillus</taxon>
    </lineage>
</organism>
<evidence type="ECO:0000256" key="7">
    <source>
        <dbReference type="SAM" id="Phobius"/>
    </source>
</evidence>
<accession>A0ABD0C392</accession>
<evidence type="ECO:0000256" key="1">
    <source>
        <dbReference type="ARBA" id="ARBA00004651"/>
    </source>
</evidence>
<name>A0ABD0C392_LACAM</name>
<dbReference type="Pfam" id="PF04226">
    <property type="entry name" value="Transgly_assoc"/>
    <property type="match status" value="1"/>
</dbReference>
<comment type="similarity">
    <text evidence="2">Belongs to the UPF0410 family.</text>
</comment>
<dbReference type="RefSeq" id="WP_338187619.1">
    <property type="nucleotide sequence ID" value="NZ_BTFQ01000037.1"/>
</dbReference>
<evidence type="ECO:0000313" key="10">
    <source>
        <dbReference type="Proteomes" id="UP001332503"/>
    </source>
</evidence>
<evidence type="ECO:0000256" key="4">
    <source>
        <dbReference type="ARBA" id="ARBA00022692"/>
    </source>
</evidence>
<feature type="transmembrane region" description="Helical" evidence="7">
    <location>
        <begin position="6"/>
        <end position="23"/>
    </location>
</feature>
<dbReference type="EMBL" id="BTFR01000012">
    <property type="protein sequence ID" value="GMM15580.1"/>
    <property type="molecule type" value="Genomic_DNA"/>
</dbReference>
<dbReference type="PANTHER" id="PTHR33884">
    <property type="entry name" value="UPF0410 PROTEIN YMGE"/>
    <property type="match status" value="1"/>
</dbReference>
<evidence type="ECO:0000256" key="6">
    <source>
        <dbReference type="ARBA" id="ARBA00023136"/>
    </source>
</evidence>
<dbReference type="PANTHER" id="PTHR33884:SF3">
    <property type="entry name" value="UPF0410 PROTEIN YMGE"/>
    <property type="match status" value="1"/>
</dbReference>
<reference evidence="10 11" key="2">
    <citation type="journal article" date="2024" name="Int. J. Syst. Evol. Microbiol.">
        <title>Proposal of Lactobacillus amylovorus subsp. animalis subsp. nov. and an emended description of Lactobacillus amylovorus.</title>
        <authorList>
            <person name="Yamane K."/>
            <person name="Tanizawa Y."/>
            <person name="Kobayashi H."/>
            <person name="Kamizono T."/>
            <person name="Kojima Y."/>
            <person name="Takagi H."/>
            <person name="Tohno M."/>
        </authorList>
    </citation>
    <scope>NUCLEOTIDE SEQUENCE [LARGE SCALE GENOMIC DNA]</scope>
    <source>
        <strain evidence="9 10">BF125</strain>
        <strain evidence="8 11">BF186</strain>
    </source>
</reference>
<dbReference type="Proteomes" id="UP001346800">
    <property type="component" value="Unassembled WGS sequence"/>
</dbReference>